<protein>
    <submittedName>
        <fullName evidence="2">Uncharacterized protein</fullName>
    </submittedName>
</protein>
<proteinExistence type="predicted"/>
<evidence type="ECO:0000313" key="3">
    <source>
        <dbReference type="Proteomes" id="UP001203852"/>
    </source>
</evidence>
<dbReference type="Proteomes" id="UP001203852">
    <property type="component" value="Unassembled WGS sequence"/>
</dbReference>
<feature type="region of interest" description="Disordered" evidence="1">
    <location>
        <begin position="409"/>
        <end position="436"/>
    </location>
</feature>
<comment type="caution">
    <text evidence="2">The sequence shown here is derived from an EMBL/GenBank/DDBJ whole genome shotgun (WGS) entry which is preliminary data.</text>
</comment>
<evidence type="ECO:0000313" key="2">
    <source>
        <dbReference type="EMBL" id="KAI1607879.1"/>
    </source>
</evidence>
<dbReference type="EMBL" id="MU404365">
    <property type="protein sequence ID" value="KAI1607879.1"/>
    <property type="molecule type" value="Genomic_DNA"/>
</dbReference>
<dbReference type="AlphaFoldDB" id="A0AAN6DMD3"/>
<feature type="compositionally biased region" description="Acidic residues" evidence="1">
    <location>
        <begin position="271"/>
        <end position="315"/>
    </location>
</feature>
<gene>
    <name evidence="2" type="ORF">EDD36DRAFT_449178</name>
</gene>
<sequence>MDEQKLREEYGTPPPVMRGIKTSLSGQEYYYRRVEPRPEDIYLMLEPKYPDLDCKRDDIDSGPRFDFWDESNDRTTYQADIAHFLPLLTEETTKAEKVVGRQSTIPEQSLNWWKAQCRYRGLPNDGSIRDLQARIRGHPGSGMSSSMEELLEKMKRQYELKNIRAIERNWSSASGDEKAKQWPRRFLCETLLPQTGAGEDAIAVKLDDRGHGIREACLQLDLRFLTLSPLVEPLIGTDCIFVAGTTRQAVTFKAAEIDRYARRAALRANFTEEDGYDEGEEEDGEEKEQDEEEDEDEEGDEEEEEDEEKEEEEEGESKQARTRKEFYTQFNLAKSKETKSKGQWDVSGTWKVLCPHLEEQYGHRSDQGCNLVIRLTQPRPDGLVQLFGFFEFVALTGVLRFVNPKPPTLVEEEEYTDSDENEVGYDDDESEEEGSTPTQFLFSKAALPSSKNQNVSFRWRGEETGEGEIQLYSDLDLCSLTFESPHALSGILSSSLAGDCEFQGFKEGFDAPPKSNELKRQASPRHISDPGYDWSRLSEAAYNRARLRRWG</sequence>
<evidence type="ECO:0000256" key="1">
    <source>
        <dbReference type="SAM" id="MobiDB-lite"/>
    </source>
</evidence>
<reference evidence="2" key="1">
    <citation type="journal article" date="2022" name="bioRxiv">
        <title>Deciphering the potential niche of two novel black yeast fungi from a biological soil crust based on their genomes, phenotypes, and melanin regulation.</title>
        <authorList>
            <consortium name="DOE Joint Genome Institute"/>
            <person name="Carr E.C."/>
            <person name="Barton Q."/>
            <person name="Grambo S."/>
            <person name="Sullivan M."/>
            <person name="Renfro C.M."/>
            <person name="Kuo A."/>
            <person name="Pangilinan J."/>
            <person name="Lipzen A."/>
            <person name="Keymanesh K."/>
            <person name="Savage E."/>
            <person name="Barry K."/>
            <person name="Grigoriev I.V."/>
            <person name="Riekhof W.R."/>
            <person name="Harris S.S."/>
        </authorList>
    </citation>
    <scope>NUCLEOTIDE SEQUENCE</scope>
    <source>
        <strain evidence="2">JF 03-4F</strain>
    </source>
</reference>
<feature type="region of interest" description="Disordered" evidence="1">
    <location>
        <begin position="511"/>
        <end position="531"/>
    </location>
</feature>
<feature type="region of interest" description="Disordered" evidence="1">
    <location>
        <begin position="270"/>
        <end position="322"/>
    </location>
</feature>
<keyword evidence="3" id="KW-1185">Reference proteome</keyword>
<name>A0AAN6DMD3_9EURO</name>
<dbReference type="Gene3D" id="3.30.70.2850">
    <property type="match status" value="1"/>
</dbReference>
<feature type="compositionally biased region" description="Acidic residues" evidence="1">
    <location>
        <begin position="410"/>
        <end position="434"/>
    </location>
</feature>
<accession>A0AAN6DMD3</accession>
<organism evidence="2 3">
    <name type="scientific">Exophiala viscosa</name>
    <dbReference type="NCBI Taxonomy" id="2486360"/>
    <lineage>
        <taxon>Eukaryota</taxon>
        <taxon>Fungi</taxon>
        <taxon>Dikarya</taxon>
        <taxon>Ascomycota</taxon>
        <taxon>Pezizomycotina</taxon>
        <taxon>Eurotiomycetes</taxon>
        <taxon>Chaetothyriomycetidae</taxon>
        <taxon>Chaetothyriales</taxon>
        <taxon>Herpotrichiellaceae</taxon>
        <taxon>Exophiala</taxon>
    </lineage>
</organism>